<dbReference type="PANTHER" id="PTHR42967:SF1">
    <property type="entry name" value="MBL FOLD METALLO-HYDROLASE"/>
    <property type="match status" value="1"/>
</dbReference>
<dbReference type="InterPro" id="IPR036866">
    <property type="entry name" value="RibonucZ/Hydroxyglut_hydro"/>
</dbReference>
<proteinExistence type="predicted"/>
<reference evidence="1" key="1">
    <citation type="journal article" date="2021" name="PeerJ">
        <title>Extensive microbial diversity within the chicken gut microbiome revealed by metagenomics and culture.</title>
        <authorList>
            <person name="Gilroy R."/>
            <person name="Ravi A."/>
            <person name="Getino M."/>
            <person name="Pursley I."/>
            <person name="Horton D.L."/>
            <person name="Alikhan N.F."/>
            <person name="Baker D."/>
            <person name="Gharbi K."/>
            <person name="Hall N."/>
            <person name="Watson M."/>
            <person name="Adriaenssens E.M."/>
            <person name="Foster-Nyarko E."/>
            <person name="Jarju S."/>
            <person name="Secka A."/>
            <person name="Antonio M."/>
            <person name="Oren A."/>
            <person name="Chaudhuri R.R."/>
            <person name="La Ragione R."/>
            <person name="Hildebrand F."/>
            <person name="Pallen M.J."/>
        </authorList>
    </citation>
    <scope>NUCLEOTIDE SEQUENCE</scope>
    <source>
        <strain evidence="1">1068</strain>
    </source>
</reference>
<sequence>MKVTYIGHSGFLVETSGCSLLFDYYQGQIPRLRQDKPLFVFVSHRHSDHFNPEIFSIKGPDTIHYIISRDVKRYLRQYEGKENLHLMKGGESLALSVPGEEEPLLIRTLPSTDCGVAFLLRISGKNLYHAGDLNWWVWPGETKQYNNNMTANFKKYTEDLKGLSLFAAFLPLDPRQQEWYHKGFTYIMENTSIQYAFPMHFWKDYAVIDRYLTTPEGAPFQERVIKIQEEGQTFLCGEEQEP</sequence>
<dbReference type="Pfam" id="PF13483">
    <property type="entry name" value="Lactamase_B_3"/>
    <property type="match status" value="1"/>
</dbReference>
<dbReference type="Proteomes" id="UP000824056">
    <property type="component" value="Unassembled WGS sequence"/>
</dbReference>
<evidence type="ECO:0000313" key="1">
    <source>
        <dbReference type="EMBL" id="HIZ64339.1"/>
    </source>
</evidence>
<protein>
    <submittedName>
        <fullName evidence="1">MBL fold metallo-hydrolase</fullName>
    </submittedName>
</protein>
<reference evidence="1" key="2">
    <citation type="submission" date="2021-04" db="EMBL/GenBank/DDBJ databases">
        <authorList>
            <person name="Gilroy R."/>
        </authorList>
    </citation>
    <scope>NUCLEOTIDE SEQUENCE</scope>
    <source>
        <strain evidence="1">1068</strain>
    </source>
</reference>
<dbReference type="EMBL" id="DXBG01000008">
    <property type="protein sequence ID" value="HIZ64339.1"/>
    <property type="molecule type" value="Genomic_DNA"/>
</dbReference>
<dbReference type="PANTHER" id="PTHR42967">
    <property type="entry name" value="METAL DEPENDENT HYDROLASE"/>
    <property type="match status" value="1"/>
</dbReference>
<accession>A0A9D2FN62</accession>
<dbReference type="Gene3D" id="3.60.15.10">
    <property type="entry name" value="Ribonuclease Z/Hydroxyacylglutathione hydrolase-like"/>
    <property type="match status" value="1"/>
</dbReference>
<organism evidence="1 2">
    <name type="scientific">Candidatus Blautia pullicola</name>
    <dbReference type="NCBI Taxonomy" id="2838498"/>
    <lineage>
        <taxon>Bacteria</taxon>
        <taxon>Bacillati</taxon>
        <taxon>Bacillota</taxon>
        <taxon>Clostridia</taxon>
        <taxon>Lachnospirales</taxon>
        <taxon>Lachnospiraceae</taxon>
        <taxon>Blautia</taxon>
    </lineage>
</organism>
<dbReference type="AlphaFoldDB" id="A0A9D2FN62"/>
<comment type="caution">
    <text evidence="1">The sequence shown here is derived from an EMBL/GenBank/DDBJ whole genome shotgun (WGS) entry which is preliminary data.</text>
</comment>
<dbReference type="SUPFAM" id="SSF56281">
    <property type="entry name" value="Metallo-hydrolase/oxidoreductase"/>
    <property type="match status" value="1"/>
</dbReference>
<gene>
    <name evidence="1" type="ORF">H9809_00270</name>
</gene>
<name>A0A9D2FN62_9FIRM</name>
<evidence type="ECO:0000313" key="2">
    <source>
        <dbReference type="Proteomes" id="UP000824056"/>
    </source>
</evidence>